<dbReference type="Pfam" id="PF08827">
    <property type="entry name" value="DUF1805"/>
    <property type="match status" value="1"/>
</dbReference>
<dbReference type="Gene3D" id="3.30.1980.10">
    <property type="entry name" value="Hypothetical protein YunC"/>
    <property type="match status" value="1"/>
</dbReference>
<evidence type="ECO:0008006" key="3">
    <source>
        <dbReference type="Google" id="ProtNLM"/>
    </source>
</evidence>
<dbReference type="eggNOG" id="arCOG04424">
    <property type="taxonomic scope" value="Archaea"/>
</dbReference>
<keyword evidence="2" id="KW-1185">Reference proteome</keyword>
<dbReference type="EnsemblBacteria" id="AAB89899">
    <property type="protein sequence ID" value="AAB89899"/>
    <property type="gene ID" value="AF_1345"/>
</dbReference>
<dbReference type="AlphaFoldDB" id="O28924"/>
<dbReference type="STRING" id="224325.AF_1345"/>
<gene>
    <name evidence="1" type="ordered locus">AF_1345</name>
</gene>
<dbReference type="EMBL" id="AE000782">
    <property type="protein sequence ID" value="AAB89899.1"/>
    <property type="molecule type" value="Genomic_DNA"/>
</dbReference>
<dbReference type="HOGENOM" id="CLU_160472_2_0_2"/>
<protein>
    <recommendedName>
        <fullName evidence="3">DUF1805 domain-containing protein</fullName>
    </recommendedName>
</protein>
<proteinExistence type="predicted"/>
<evidence type="ECO:0000313" key="2">
    <source>
        <dbReference type="Proteomes" id="UP000002199"/>
    </source>
</evidence>
<dbReference type="PhylomeDB" id="O28924"/>
<reference evidence="1 2" key="1">
    <citation type="journal article" date="1997" name="Nature">
        <title>The complete genome sequence of the hyperthermophilic, sulphate-reducing archaeon Archaeoglobus fulgidus.</title>
        <authorList>
            <person name="Klenk H.P."/>
            <person name="Clayton R.A."/>
            <person name="Tomb J."/>
            <person name="White O."/>
            <person name="Nelson K.E."/>
            <person name="Ketchum K.A."/>
            <person name="Dodson R.J."/>
            <person name="Gwinn M."/>
            <person name="Hickey E.K."/>
            <person name="Peterson J.D."/>
            <person name="Richardson D.L."/>
            <person name="Kerlavage A.R."/>
            <person name="Graham D.E."/>
            <person name="Kyrpides N.C."/>
            <person name="Fleischmann R.D."/>
            <person name="Quackenbush J."/>
            <person name="Lee N.H."/>
            <person name="Sutton G.G."/>
            <person name="Gill S."/>
            <person name="Kirkness E.F."/>
            <person name="Dougherty B.A."/>
            <person name="McKenney K."/>
            <person name="Adams M.D."/>
            <person name="Loftus B."/>
            <person name="Peterson S."/>
            <person name="Reich C.I."/>
            <person name="McNeil L.K."/>
            <person name="Badger J.H."/>
            <person name="Glodek A."/>
            <person name="Zhou L."/>
            <person name="Overbeek R."/>
            <person name="Gocayne J.D."/>
            <person name="Weidman J.F."/>
            <person name="McDonald L."/>
            <person name="Utterback T."/>
            <person name="Cotton M.D."/>
            <person name="Spriggs T."/>
            <person name="Artiach P."/>
            <person name="Kaine B.P."/>
            <person name="Sykes S.M."/>
            <person name="Sadow P.W."/>
            <person name="D'Andrea K.P."/>
            <person name="Bowman C."/>
            <person name="Fujii C."/>
            <person name="Garland S.A."/>
            <person name="Mason T.M."/>
            <person name="Olsen G.J."/>
            <person name="Fraser C.M."/>
            <person name="Smith H.O."/>
            <person name="Woese C.R."/>
            <person name="Venter J.C."/>
        </authorList>
    </citation>
    <scope>NUCLEOTIDE SEQUENCE [LARGE SCALE GENOMIC DNA]</scope>
    <source>
        <strain evidence="2">ATCC 49558 / DSM 4304 / JCM 9628 / NBRC 100126 / VC-16</strain>
    </source>
</reference>
<sequence>MLFQNKFMIEVEMLDVGGKKLLGLKVDLPNAPLLLLIHERLVVGCGYISVEAMEKVGNAACVVRGVRGFQDVSSAEIAELTSKAEELGVRRGMKVEEALEML</sequence>
<organism evidence="1 2">
    <name type="scientific">Archaeoglobus fulgidus (strain ATCC 49558 / DSM 4304 / JCM 9628 / NBRC 100126 / VC-16)</name>
    <dbReference type="NCBI Taxonomy" id="224325"/>
    <lineage>
        <taxon>Archaea</taxon>
        <taxon>Methanobacteriati</taxon>
        <taxon>Methanobacteriota</taxon>
        <taxon>Archaeoglobi</taxon>
        <taxon>Archaeoglobales</taxon>
        <taxon>Archaeoglobaceae</taxon>
        <taxon>Archaeoglobus</taxon>
    </lineage>
</organism>
<dbReference type="SUPFAM" id="SSF102891">
    <property type="entry name" value="Hypothetical protein Ta1206"/>
    <property type="match status" value="1"/>
</dbReference>
<name>O28924_ARCFU</name>
<dbReference type="PIR" id="H69417">
    <property type="entry name" value="H69417"/>
</dbReference>
<dbReference type="InterPro" id="IPR036493">
    <property type="entry name" value="YunC_sf"/>
</dbReference>
<accession>O28924</accession>
<dbReference type="Proteomes" id="UP000002199">
    <property type="component" value="Chromosome"/>
</dbReference>
<dbReference type="KEGG" id="afu:AF_1345"/>
<dbReference type="InterPro" id="IPR014931">
    <property type="entry name" value="DUF1805"/>
</dbReference>
<dbReference type="DNASU" id="1484571"/>
<dbReference type="PaxDb" id="224325-AF_1345"/>
<evidence type="ECO:0000313" key="1">
    <source>
        <dbReference type="EMBL" id="AAB89899.1"/>
    </source>
</evidence>